<protein>
    <submittedName>
        <fullName evidence="3">Uncharacterized protein</fullName>
    </submittedName>
</protein>
<feature type="chain" id="PRO_5031335818" evidence="2">
    <location>
        <begin position="21"/>
        <end position="109"/>
    </location>
</feature>
<keyword evidence="1" id="KW-0472">Membrane</keyword>
<gene>
    <name evidence="3" type="ORF">ASEP1449_LOCUS10530</name>
</gene>
<feature type="transmembrane region" description="Helical" evidence="1">
    <location>
        <begin position="81"/>
        <end position="106"/>
    </location>
</feature>
<keyword evidence="1" id="KW-1133">Transmembrane helix</keyword>
<evidence type="ECO:0000313" key="3">
    <source>
        <dbReference type="EMBL" id="CAD9818698.1"/>
    </source>
</evidence>
<feature type="signal peptide" evidence="2">
    <location>
        <begin position="1"/>
        <end position="20"/>
    </location>
</feature>
<sequence>MKTFQIVALLLAAVVACTSAFAPPTASARTAFKVAPAAPLSMIPKEEAPVAKNNNAAAIAAFATAMAPFAAHATDIDEGTIIGYGAGLVACVVSLAVGFSIGYGTLVKP</sequence>
<evidence type="ECO:0000256" key="1">
    <source>
        <dbReference type="SAM" id="Phobius"/>
    </source>
</evidence>
<dbReference type="EMBL" id="HBHQ01015774">
    <property type="protein sequence ID" value="CAD9818698.1"/>
    <property type="molecule type" value="Transcribed_RNA"/>
</dbReference>
<dbReference type="PROSITE" id="PS51257">
    <property type="entry name" value="PROKAR_LIPOPROTEIN"/>
    <property type="match status" value="1"/>
</dbReference>
<accession>A0A7S2XPC1</accession>
<reference evidence="3" key="1">
    <citation type="submission" date="2021-01" db="EMBL/GenBank/DDBJ databases">
        <authorList>
            <person name="Corre E."/>
            <person name="Pelletier E."/>
            <person name="Niang G."/>
            <person name="Scheremetjew M."/>
            <person name="Finn R."/>
            <person name="Kale V."/>
            <person name="Holt S."/>
            <person name="Cochrane G."/>
            <person name="Meng A."/>
            <person name="Brown T."/>
            <person name="Cohen L."/>
        </authorList>
    </citation>
    <scope>NUCLEOTIDE SEQUENCE</scope>
    <source>
        <strain evidence="3">CCMP2084</strain>
    </source>
</reference>
<name>A0A7S2XPC1_9STRA</name>
<proteinExistence type="predicted"/>
<evidence type="ECO:0000256" key="2">
    <source>
        <dbReference type="SAM" id="SignalP"/>
    </source>
</evidence>
<dbReference type="AlphaFoldDB" id="A0A7S2XPC1"/>
<organism evidence="3">
    <name type="scientific">Attheya septentrionalis</name>
    <dbReference type="NCBI Taxonomy" id="420275"/>
    <lineage>
        <taxon>Eukaryota</taxon>
        <taxon>Sar</taxon>
        <taxon>Stramenopiles</taxon>
        <taxon>Ochrophyta</taxon>
        <taxon>Bacillariophyta</taxon>
        <taxon>Coscinodiscophyceae</taxon>
        <taxon>Chaetocerotophycidae</taxon>
        <taxon>Chaetocerotales</taxon>
        <taxon>Attheyaceae</taxon>
        <taxon>Attheya</taxon>
    </lineage>
</organism>
<keyword evidence="2" id="KW-0732">Signal</keyword>
<keyword evidence="1" id="KW-0812">Transmembrane</keyword>